<evidence type="ECO:0000256" key="5">
    <source>
        <dbReference type="ARBA" id="ARBA00022801"/>
    </source>
</evidence>
<keyword evidence="5 10" id="KW-0378">Hydrolase</keyword>
<dbReference type="Gene3D" id="3.20.20.80">
    <property type="entry name" value="Glycosidases"/>
    <property type="match status" value="1"/>
</dbReference>
<evidence type="ECO:0000256" key="2">
    <source>
        <dbReference type="ARBA" id="ARBA00005641"/>
    </source>
</evidence>
<dbReference type="PANTHER" id="PTHR31297">
    <property type="entry name" value="GLUCAN ENDO-1,6-BETA-GLUCOSIDASE B"/>
    <property type="match status" value="1"/>
</dbReference>
<dbReference type="InterPro" id="IPR001547">
    <property type="entry name" value="Glyco_hydro_5"/>
</dbReference>
<keyword evidence="3" id="KW-0964">Secreted</keyword>
<evidence type="ECO:0000256" key="3">
    <source>
        <dbReference type="ARBA" id="ARBA00022525"/>
    </source>
</evidence>
<dbReference type="Pfam" id="PF00150">
    <property type="entry name" value="Cellulase"/>
    <property type="match status" value="1"/>
</dbReference>
<evidence type="ECO:0000256" key="9">
    <source>
        <dbReference type="ARBA" id="ARBA00038929"/>
    </source>
</evidence>
<dbReference type="GO" id="GO:0005576">
    <property type="term" value="C:extracellular region"/>
    <property type="evidence" value="ECO:0007669"/>
    <property type="project" value="UniProtKB-SubCell"/>
</dbReference>
<dbReference type="STRING" id="576137.A0A1L7X2I9"/>
<dbReference type="OrthoDB" id="62120at2759"/>
<feature type="region of interest" description="Disordered" evidence="11">
    <location>
        <begin position="197"/>
        <end position="217"/>
    </location>
</feature>
<evidence type="ECO:0000256" key="8">
    <source>
        <dbReference type="ARBA" id="ARBA00036824"/>
    </source>
</evidence>
<evidence type="ECO:0000256" key="1">
    <source>
        <dbReference type="ARBA" id="ARBA00004613"/>
    </source>
</evidence>
<keyword evidence="7" id="KW-0961">Cell wall biogenesis/degradation</keyword>
<dbReference type="PROSITE" id="PS00659">
    <property type="entry name" value="GLYCOSYL_HYDROL_F5"/>
    <property type="match status" value="1"/>
</dbReference>
<dbReference type="PANTHER" id="PTHR31297:SF1">
    <property type="entry name" value="GLUCAN 1,3-BETA-GLUCOSIDASE I_II-RELATED"/>
    <property type="match status" value="1"/>
</dbReference>
<evidence type="ECO:0000313" key="14">
    <source>
        <dbReference type="EMBL" id="CZR59227.1"/>
    </source>
</evidence>
<dbReference type="EC" id="3.2.1.58" evidence="9"/>
<feature type="domain" description="Glycoside hydrolase family 5" evidence="13">
    <location>
        <begin position="271"/>
        <end position="508"/>
    </location>
</feature>
<dbReference type="GO" id="GO:0009251">
    <property type="term" value="P:glucan catabolic process"/>
    <property type="evidence" value="ECO:0007669"/>
    <property type="project" value="TreeGrafter"/>
</dbReference>
<keyword evidence="6 10" id="KW-0326">Glycosidase</keyword>
<comment type="catalytic activity">
    <reaction evidence="8">
        <text>Successive hydrolysis of beta-D-glucose units from the non-reducing ends of (1-&gt;3)-beta-D-glucans, releasing alpha-glucose.</text>
        <dbReference type="EC" id="3.2.1.58"/>
    </reaction>
</comment>
<dbReference type="EMBL" id="FJOG01000013">
    <property type="protein sequence ID" value="CZR59227.1"/>
    <property type="molecule type" value="Genomic_DNA"/>
</dbReference>
<gene>
    <name evidence="14" type="ORF">PAC_09119</name>
</gene>
<dbReference type="AlphaFoldDB" id="A0A1L7X2I9"/>
<proteinExistence type="inferred from homology"/>
<feature type="region of interest" description="Disordered" evidence="11">
    <location>
        <begin position="121"/>
        <end position="140"/>
    </location>
</feature>
<feature type="signal peptide" evidence="12">
    <location>
        <begin position="1"/>
        <end position="21"/>
    </location>
</feature>
<dbReference type="InterPro" id="IPR050386">
    <property type="entry name" value="Glycosyl_hydrolase_5"/>
</dbReference>
<evidence type="ECO:0000256" key="4">
    <source>
        <dbReference type="ARBA" id="ARBA00022729"/>
    </source>
</evidence>
<evidence type="ECO:0000256" key="11">
    <source>
        <dbReference type="SAM" id="MobiDB-lite"/>
    </source>
</evidence>
<feature type="chain" id="PRO_5012882832" description="glucan 1,3-beta-glucosidase" evidence="12">
    <location>
        <begin position="22"/>
        <end position="617"/>
    </location>
</feature>
<comment type="subcellular location">
    <subcellularLocation>
        <location evidence="1">Secreted</location>
    </subcellularLocation>
</comment>
<dbReference type="GO" id="GO:0009986">
    <property type="term" value="C:cell surface"/>
    <property type="evidence" value="ECO:0007669"/>
    <property type="project" value="TreeGrafter"/>
</dbReference>
<dbReference type="InterPro" id="IPR018087">
    <property type="entry name" value="Glyco_hydro_5_CS"/>
</dbReference>
<dbReference type="GO" id="GO:0004338">
    <property type="term" value="F:glucan exo-1,3-beta-glucosidase activity"/>
    <property type="evidence" value="ECO:0007669"/>
    <property type="project" value="UniProtKB-EC"/>
</dbReference>
<evidence type="ECO:0000313" key="15">
    <source>
        <dbReference type="Proteomes" id="UP000184330"/>
    </source>
</evidence>
<dbReference type="InterPro" id="IPR017853">
    <property type="entry name" value="GH"/>
</dbReference>
<organism evidence="14 15">
    <name type="scientific">Phialocephala subalpina</name>
    <dbReference type="NCBI Taxonomy" id="576137"/>
    <lineage>
        <taxon>Eukaryota</taxon>
        <taxon>Fungi</taxon>
        <taxon>Dikarya</taxon>
        <taxon>Ascomycota</taxon>
        <taxon>Pezizomycotina</taxon>
        <taxon>Leotiomycetes</taxon>
        <taxon>Helotiales</taxon>
        <taxon>Mollisiaceae</taxon>
        <taxon>Phialocephala</taxon>
        <taxon>Phialocephala fortinii species complex</taxon>
    </lineage>
</organism>
<protein>
    <recommendedName>
        <fullName evidence="9">glucan 1,3-beta-glucosidase</fullName>
        <ecNumber evidence="9">3.2.1.58</ecNumber>
    </recommendedName>
</protein>
<sequence length="617" mass="65207">MWTSLPTALLAFLFLSDPAAARYQRRTITIEACDTTATVVRTSSAGGEFHEKVLASSTPPVVVMSTMTVVPMPVGTFGGVVYSGVSTGTGIPAGIFYSGAASGLGLPSGIFWSGYATGTGSGSPRPTGGVGGNRTHHHPLPVNSTSSVLPIFSLHDTSSFSKQTSIASSSAALSTYIPSPFSSITLKPSSTFVSVTTSKSRSTSTPSTSTSTTSLTSTSATATATPIPFLRGVNLGGWLVLEKWMDSDAFTGAFSNAADQYTFDSISGASSALETHWSTYFTESDIQSLAATGINALRIPIGYWAYNNTGTPYITGADAYLDKAITWARNAGMYVWVDCHGSPGSQNGFDNSGHAGSVNWQTSSNLAASISVLETMAKKYGSLEYADVVVGLEMTNEPISYGNNHFSVTQSWAQEAYTAVKAQVENPGLVVVMHDAFQGATAWTDVAQTLINGGKKTFGIDTHLYQLYTDADNALTQSEHISKACGWSTDLAISNAVMPTYIGEFSAATNVCVNPDGSTTAGTSCSVDGCQCQSGNFDDLNDAMVKQMRMFVEAQLDVFEASSSGYFMWAAKGPGGWGFLNGIEKGVIPNPVTSRKYSSQCSGLVKRESKGWRRWFW</sequence>
<evidence type="ECO:0000256" key="6">
    <source>
        <dbReference type="ARBA" id="ARBA00023295"/>
    </source>
</evidence>
<dbReference type="Proteomes" id="UP000184330">
    <property type="component" value="Unassembled WGS sequence"/>
</dbReference>
<reference evidence="14 15" key="1">
    <citation type="submission" date="2016-03" db="EMBL/GenBank/DDBJ databases">
        <authorList>
            <person name="Ploux O."/>
        </authorList>
    </citation>
    <scope>NUCLEOTIDE SEQUENCE [LARGE SCALE GENOMIC DNA]</scope>
    <source>
        <strain evidence="14 15">UAMH 11012</strain>
    </source>
</reference>
<accession>A0A1L7X2I9</accession>
<evidence type="ECO:0000256" key="12">
    <source>
        <dbReference type="SAM" id="SignalP"/>
    </source>
</evidence>
<keyword evidence="4 12" id="KW-0732">Signal</keyword>
<keyword evidence="15" id="KW-1185">Reference proteome</keyword>
<name>A0A1L7X2I9_9HELO</name>
<dbReference type="SUPFAM" id="SSF51445">
    <property type="entry name" value="(Trans)glycosidases"/>
    <property type="match status" value="1"/>
</dbReference>
<evidence type="ECO:0000259" key="13">
    <source>
        <dbReference type="Pfam" id="PF00150"/>
    </source>
</evidence>
<dbReference type="GO" id="GO:0071555">
    <property type="term" value="P:cell wall organization"/>
    <property type="evidence" value="ECO:0007669"/>
    <property type="project" value="UniProtKB-KW"/>
</dbReference>
<evidence type="ECO:0000256" key="10">
    <source>
        <dbReference type="RuleBase" id="RU361153"/>
    </source>
</evidence>
<evidence type="ECO:0000256" key="7">
    <source>
        <dbReference type="ARBA" id="ARBA00023316"/>
    </source>
</evidence>
<comment type="similarity">
    <text evidence="2 10">Belongs to the glycosyl hydrolase 5 (cellulase A) family.</text>
</comment>